<keyword evidence="1" id="KW-0812">Transmembrane</keyword>
<dbReference type="EMBL" id="JACQMI010000013">
    <property type="protein sequence ID" value="MBI4132764.1"/>
    <property type="molecule type" value="Genomic_DNA"/>
</dbReference>
<keyword evidence="1" id="KW-1133">Transmembrane helix</keyword>
<accession>A0A933DTK4</accession>
<keyword evidence="1" id="KW-0472">Membrane</keyword>
<comment type="caution">
    <text evidence="2">The sequence shown here is derived from an EMBL/GenBank/DDBJ whole genome shotgun (WGS) entry which is preliminary data.</text>
</comment>
<feature type="transmembrane region" description="Helical" evidence="1">
    <location>
        <begin position="15"/>
        <end position="39"/>
    </location>
</feature>
<protein>
    <submittedName>
        <fullName evidence="2">Uncharacterized protein</fullName>
    </submittedName>
</protein>
<dbReference type="Proteomes" id="UP000756703">
    <property type="component" value="Unassembled WGS sequence"/>
</dbReference>
<proteinExistence type="predicted"/>
<organism evidence="2 3">
    <name type="scientific">Candidatus Sungiibacteriota bacterium</name>
    <dbReference type="NCBI Taxonomy" id="2750080"/>
    <lineage>
        <taxon>Bacteria</taxon>
        <taxon>Candidatus Sungiibacteriota</taxon>
    </lineage>
</organism>
<evidence type="ECO:0000313" key="2">
    <source>
        <dbReference type="EMBL" id="MBI4132764.1"/>
    </source>
</evidence>
<evidence type="ECO:0000256" key="1">
    <source>
        <dbReference type="SAM" id="Phobius"/>
    </source>
</evidence>
<dbReference type="AlphaFoldDB" id="A0A933DTK4"/>
<feature type="transmembrane region" description="Helical" evidence="1">
    <location>
        <begin position="51"/>
        <end position="74"/>
    </location>
</feature>
<sequence>MPCSLLQLLLATAKVSGLVILALSIYGLLRAGWFLFLAGGSRETILLARKTFLYALGGIALAVILYSTGSIVSWSDAGADLIARCGIEA</sequence>
<reference evidence="2" key="1">
    <citation type="submission" date="2020-07" db="EMBL/GenBank/DDBJ databases">
        <title>Huge and variable diversity of episymbiotic CPR bacteria and DPANN archaea in groundwater ecosystems.</title>
        <authorList>
            <person name="He C.Y."/>
            <person name="Keren R."/>
            <person name="Whittaker M."/>
            <person name="Farag I.F."/>
            <person name="Doudna J."/>
            <person name="Cate J.H.D."/>
            <person name="Banfield J.F."/>
        </authorList>
    </citation>
    <scope>NUCLEOTIDE SEQUENCE</scope>
    <source>
        <strain evidence="2">NC_groundwater_1225_Ag_S-0.1um_56_177</strain>
    </source>
</reference>
<name>A0A933DTK4_9BACT</name>
<gene>
    <name evidence="2" type="ORF">HY473_01535</name>
</gene>
<evidence type="ECO:0000313" key="3">
    <source>
        <dbReference type="Proteomes" id="UP000756703"/>
    </source>
</evidence>